<reference evidence="2" key="1">
    <citation type="submission" date="2023-03" db="EMBL/GenBank/DDBJ databases">
        <title>Massive genome expansion in bonnet fungi (Mycena s.s.) driven by repeated elements and novel gene families across ecological guilds.</title>
        <authorList>
            <consortium name="Lawrence Berkeley National Laboratory"/>
            <person name="Harder C.B."/>
            <person name="Miyauchi S."/>
            <person name="Viragh M."/>
            <person name="Kuo A."/>
            <person name="Thoen E."/>
            <person name="Andreopoulos B."/>
            <person name="Lu D."/>
            <person name="Skrede I."/>
            <person name="Drula E."/>
            <person name="Henrissat B."/>
            <person name="Morin E."/>
            <person name="Kohler A."/>
            <person name="Barry K."/>
            <person name="LaButti K."/>
            <person name="Morin E."/>
            <person name="Salamov A."/>
            <person name="Lipzen A."/>
            <person name="Mereny Z."/>
            <person name="Hegedus B."/>
            <person name="Baldrian P."/>
            <person name="Stursova M."/>
            <person name="Weitz H."/>
            <person name="Taylor A."/>
            <person name="Grigoriev I.V."/>
            <person name="Nagy L.G."/>
            <person name="Martin F."/>
            <person name="Kauserud H."/>
        </authorList>
    </citation>
    <scope>NUCLEOTIDE SEQUENCE</scope>
    <source>
        <strain evidence="2">CBHHK188m</strain>
    </source>
</reference>
<sequence>MAMRTSPTSLEFFSASGDSLCPRPRVLHREWKAIKPYLPKSTSLPEFQMLPRDRPRFTCLGCGFVNFYNIPICVWCAIEAPESSVRAFESTMPRIRTASAPPRVFWELNDLSLRSDTKKIHGNRTSTLWRRYFCETPKTRDFARSNLKDTSSVSTDGHSGSTRRPQSMMAQTLYLPHGSGMGRRPTHKRSHSQPNALRIGHTSRPYYSVIRKDTSYHPTSVARSCESVAPHAHRPASIALPGPLHSTVAPSDEAETDIEQDMFMFVSSQPPFSDESRTHHRSLSARISRRFASPVVALYSRTREAEMREALAALVRQPIGVEQGSDPRLHQDGLVAAQLRKLRRGLKGLVRRTTAD</sequence>
<accession>A0AAD7NGZ8</accession>
<organism evidence="2 3">
    <name type="scientific">Mycena maculata</name>
    <dbReference type="NCBI Taxonomy" id="230809"/>
    <lineage>
        <taxon>Eukaryota</taxon>
        <taxon>Fungi</taxon>
        <taxon>Dikarya</taxon>
        <taxon>Basidiomycota</taxon>
        <taxon>Agaricomycotina</taxon>
        <taxon>Agaricomycetes</taxon>
        <taxon>Agaricomycetidae</taxon>
        <taxon>Agaricales</taxon>
        <taxon>Marasmiineae</taxon>
        <taxon>Mycenaceae</taxon>
        <taxon>Mycena</taxon>
    </lineage>
</organism>
<name>A0AAD7NGZ8_9AGAR</name>
<dbReference type="EMBL" id="JARJLG010000048">
    <property type="protein sequence ID" value="KAJ7760654.1"/>
    <property type="molecule type" value="Genomic_DNA"/>
</dbReference>
<feature type="compositionally biased region" description="Polar residues" evidence="1">
    <location>
        <begin position="148"/>
        <end position="166"/>
    </location>
</feature>
<evidence type="ECO:0000256" key="1">
    <source>
        <dbReference type="SAM" id="MobiDB-lite"/>
    </source>
</evidence>
<dbReference type="AlphaFoldDB" id="A0AAD7NGZ8"/>
<dbReference type="Proteomes" id="UP001215280">
    <property type="component" value="Unassembled WGS sequence"/>
</dbReference>
<protein>
    <recommendedName>
        <fullName evidence="4">RanBP2-type domain-containing protein</fullName>
    </recommendedName>
</protein>
<evidence type="ECO:0000313" key="2">
    <source>
        <dbReference type="EMBL" id="KAJ7760654.1"/>
    </source>
</evidence>
<gene>
    <name evidence="2" type="ORF">DFH07DRAFT_1059983</name>
</gene>
<evidence type="ECO:0008006" key="4">
    <source>
        <dbReference type="Google" id="ProtNLM"/>
    </source>
</evidence>
<proteinExistence type="predicted"/>
<keyword evidence="3" id="KW-1185">Reference proteome</keyword>
<evidence type="ECO:0000313" key="3">
    <source>
        <dbReference type="Proteomes" id="UP001215280"/>
    </source>
</evidence>
<feature type="region of interest" description="Disordered" evidence="1">
    <location>
        <begin position="178"/>
        <end position="198"/>
    </location>
</feature>
<comment type="caution">
    <text evidence="2">The sequence shown here is derived from an EMBL/GenBank/DDBJ whole genome shotgun (WGS) entry which is preliminary data.</text>
</comment>
<feature type="region of interest" description="Disordered" evidence="1">
    <location>
        <begin position="146"/>
        <end position="166"/>
    </location>
</feature>